<dbReference type="GO" id="GO:0016853">
    <property type="term" value="F:isomerase activity"/>
    <property type="evidence" value="ECO:0007669"/>
    <property type="project" value="UniProtKB-KW"/>
</dbReference>
<dbReference type="STRING" id="1121476.SAMN02745751_02441"/>
<dbReference type="SUPFAM" id="SSF48208">
    <property type="entry name" value="Six-hairpin glycosidases"/>
    <property type="match status" value="1"/>
</dbReference>
<dbReference type="Proteomes" id="UP000184052">
    <property type="component" value="Unassembled WGS sequence"/>
</dbReference>
<dbReference type="OrthoDB" id="9798687at2"/>
<dbReference type="InterPro" id="IPR001661">
    <property type="entry name" value="Glyco_hydro_37"/>
</dbReference>
<dbReference type="Pfam" id="PF22422">
    <property type="entry name" value="MGH1-like_GH"/>
    <property type="match status" value="1"/>
</dbReference>
<evidence type="ECO:0000313" key="3">
    <source>
        <dbReference type="Proteomes" id="UP000184052"/>
    </source>
</evidence>
<dbReference type="Gene3D" id="1.50.10.10">
    <property type="match status" value="1"/>
</dbReference>
<name>A0A1M6IX95_9FIRM</name>
<proteinExistence type="predicted"/>
<gene>
    <name evidence="2" type="ORF">SAMN02745751_02441</name>
</gene>
<dbReference type="EMBL" id="FQZL01000019">
    <property type="protein sequence ID" value="SHJ39058.1"/>
    <property type="molecule type" value="Genomic_DNA"/>
</dbReference>
<feature type="domain" description="Mannosylglycerate hydrolase MGH1-like glycoside hydrolase" evidence="1">
    <location>
        <begin position="330"/>
        <end position="614"/>
    </location>
</feature>
<dbReference type="InterPro" id="IPR054491">
    <property type="entry name" value="MGH1-like_GH"/>
</dbReference>
<dbReference type="GO" id="GO:0005993">
    <property type="term" value="P:trehalose catabolic process"/>
    <property type="evidence" value="ECO:0007669"/>
    <property type="project" value="TreeGrafter"/>
</dbReference>
<dbReference type="InterPro" id="IPR008928">
    <property type="entry name" value="6-hairpin_glycosidase_sf"/>
</dbReference>
<dbReference type="PANTHER" id="PTHR23403:SF1">
    <property type="entry name" value="TREHALASE"/>
    <property type="match status" value="1"/>
</dbReference>
<dbReference type="GO" id="GO:0004555">
    <property type="term" value="F:alpha,alpha-trehalase activity"/>
    <property type="evidence" value="ECO:0007669"/>
    <property type="project" value="InterPro"/>
</dbReference>
<dbReference type="AlphaFoldDB" id="A0A1M6IX95"/>
<dbReference type="InterPro" id="IPR012341">
    <property type="entry name" value="6hp_glycosidase-like_sf"/>
</dbReference>
<sequence>MYQIPCNKYWNTWSSKSPAIMEFLPAEFYISIGANSYAENGKYTNFPFTKKIKLFEHHPDGNYCRLQVEHGGTVLEIEYVKSDDYTVTGRIRALKFGEWGLRFQTLISFGFENEGKTGNEVGKVEEKNGSFSASKRSYEIAVALKDSPIRDCYVDTRDALGQAIEDLGYYTPMPETDEVNWYSTMYNLEETPEIVFSVCVSNDYETSVEKAENALDVSFEELKERYMSPLTKLSKGENISAMESMQEVMAWNTIADHKNQRVFTSLTRFWIDRKFGGWFIWLDDILMHGLINAYAGDWTMARNCMKSAMDNTTPEGNLACLMAEFTEWVDRSQPPITSFIIYKYYQLTGDRQLLEEIYPVLLKANLWWYENRDGNGNGVLEYGSSQVGKGHFNGTKLAAKDEAAMDNSPMYDSAKFIKETNTINMEDIAMNSLLVLDGECLSHIANIVGDKENAQFVLEKSNDLRKKIDENLWDYDNEIYANKHWDKGFVCPSPTSFYPLAAGVPEGERIDRLIDHIFDEEEFWTELPLPSIWLKEESVNDNVYWRGRSWPPLNFITYVGLKRYGKYEEATRLLNKIMKHYTRLWDEEKACYENHNTFTGEGSDSVDTDPYYGWGALYPLMWTLEHIDIDPWNGFHFGNPEGKDFEINGFKMADGIYDLKCSSEGTILKKDGLEIVKTDAVGRFTHFEYGDHYITVTVPVQDRGCSITLGNEEPIKVSINGEVVENSNKIYIKKGKSIKIELHK</sequence>
<keyword evidence="3" id="KW-1185">Reference proteome</keyword>
<evidence type="ECO:0000313" key="2">
    <source>
        <dbReference type="EMBL" id="SHJ39058.1"/>
    </source>
</evidence>
<reference evidence="2 3" key="1">
    <citation type="submission" date="2016-11" db="EMBL/GenBank/DDBJ databases">
        <authorList>
            <person name="Jaros S."/>
            <person name="Januszkiewicz K."/>
            <person name="Wedrychowicz H."/>
        </authorList>
    </citation>
    <scope>NUCLEOTIDE SEQUENCE [LARGE SCALE GENOMIC DNA]</scope>
    <source>
        <strain evidence="2 3">DSM 17477</strain>
    </source>
</reference>
<accession>A0A1M6IX95</accession>
<dbReference type="PANTHER" id="PTHR23403">
    <property type="entry name" value="TREHALASE"/>
    <property type="match status" value="1"/>
</dbReference>
<protein>
    <submittedName>
        <fullName evidence="2">Putative isomerase</fullName>
    </submittedName>
</protein>
<organism evidence="2 3">
    <name type="scientific">Dethiosulfatibacter aminovorans DSM 17477</name>
    <dbReference type="NCBI Taxonomy" id="1121476"/>
    <lineage>
        <taxon>Bacteria</taxon>
        <taxon>Bacillati</taxon>
        <taxon>Bacillota</taxon>
        <taxon>Tissierellia</taxon>
        <taxon>Dethiosulfatibacter</taxon>
    </lineage>
</organism>
<dbReference type="RefSeq" id="WP_073049862.1">
    <property type="nucleotide sequence ID" value="NZ_FQZL01000019.1"/>
</dbReference>
<evidence type="ECO:0000259" key="1">
    <source>
        <dbReference type="Pfam" id="PF22422"/>
    </source>
</evidence>
<keyword evidence="2" id="KW-0413">Isomerase</keyword>